<dbReference type="InterPro" id="IPR006379">
    <property type="entry name" value="HAD-SF_hydro_IIB"/>
</dbReference>
<dbReference type="Gene3D" id="3.40.50.1000">
    <property type="entry name" value="HAD superfamily/HAD-like"/>
    <property type="match status" value="1"/>
</dbReference>
<dbReference type="Pfam" id="PF08282">
    <property type="entry name" value="Hydrolase_3"/>
    <property type="match status" value="1"/>
</dbReference>
<accession>A0ABQ3LMB4</accession>
<dbReference type="Gene3D" id="3.30.1240.10">
    <property type="match status" value="1"/>
</dbReference>
<dbReference type="EMBL" id="BNAY01000004">
    <property type="protein sequence ID" value="GHH20238.1"/>
    <property type="molecule type" value="Genomic_DNA"/>
</dbReference>
<dbReference type="SFLD" id="SFLDS00003">
    <property type="entry name" value="Haloacid_Dehalogenase"/>
    <property type="match status" value="1"/>
</dbReference>
<dbReference type="Proteomes" id="UP000635387">
    <property type="component" value="Unassembled WGS sequence"/>
</dbReference>
<evidence type="ECO:0000313" key="1">
    <source>
        <dbReference type="EMBL" id="GHH20238.1"/>
    </source>
</evidence>
<gene>
    <name evidence="1" type="ORF">GCM10017790_39890</name>
</gene>
<name>A0ABQ3LMB4_9PSEU</name>
<dbReference type="NCBIfam" id="TIGR01484">
    <property type="entry name" value="HAD-SF-IIB"/>
    <property type="match status" value="1"/>
</dbReference>
<proteinExistence type="predicted"/>
<dbReference type="InterPro" id="IPR023214">
    <property type="entry name" value="HAD_sf"/>
</dbReference>
<dbReference type="SUPFAM" id="SSF56784">
    <property type="entry name" value="HAD-like"/>
    <property type="match status" value="1"/>
</dbReference>
<dbReference type="SFLD" id="SFLDG01140">
    <property type="entry name" value="C2.B:_Phosphomannomutase_and_P"/>
    <property type="match status" value="1"/>
</dbReference>
<organism evidence="1 2">
    <name type="scientific">Amycolatopsis oliviviridis</name>
    <dbReference type="NCBI Taxonomy" id="1471590"/>
    <lineage>
        <taxon>Bacteria</taxon>
        <taxon>Bacillati</taxon>
        <taxon>Actinomycetota</taxon>
        <taxon>Actinomycetes</taxon>
        <taxon>Pseudonocardiales</taxon>
        <taxon>Pseudonocardiaceae</taxon>
        <taxon>Amycolatopsis</taxon>
    </lineage>
</organism>
<dbReference type="InterPro" id="IPR036412">
    <property type="entry name" value="HAD-like_sf"/>
</dbReference>
<evidence type="ECO:0000313" key="2">
    <source>
        <dbReference type="Proteomes" id="UP000635387"/>
    </source>
</evidence>
<reference evidence="2" key="1">
    <citation type="journal article" date="2019" name="Int. J. Syst. Evol. Microbiol.">
        <title>The Global Catalogue of Microorganisms (GCM) 10K type strain sequencing project: providing services to taxonomists for standard genome sequencing and annotation.</title>
        <authorList>
            <consortium name="The Broad Institute Genomics Platform"/>
            <consortium name="The Broad Institute Genome Sequencing Center for Infectious Disease"/>
            <person name="Wu L."/>
            <person name="Ma J."/>
        </authorList>
    </citation>
    <scope>NUCLEOTIDE SEQUENCE [LARGE SCALE GENOMIC DNA]</scope>
    <source>
        <strain evidence="2">CGMCC 4.7683</strain>
    </source>
</reference>
<dbReference type="NCBIfam" id="TIGR00099">
    <property type="entry name" value="Cof-subfamily"/>
    <property type="match status" value="1"/>
</dbReference>
<dbReference type="CDD" id="cd07516">
    <property type="entry name" value="HAD_Pase"/>
    <property type="match status" value="1"/>
</dbReference>
<sequence length="298" mass="32088">MPTRTRGKVLVQTDPSPDGRIFGDNVPVEKPLLIASDVDGTLLGPMEALTRRTIDTVRRVTEDGVPFVLVSGRPPRWIAPIANPLNLTGYAVCANGAVLYEVGTDRIVAVHGMLEPTLLHDAVSALDHALPGCRYAAERIGESALDPEMRNFVIEPDYHNPWGDNEGTQAPRAEVLGHPAIKLMISRRGMTSDEMARAAREVLEGSVDITYSTNAGLIEVSAHGITKATGLAEVAERLGVPAERVIAFGDMPNDIEMLGWAGHGVAMANAHRHVLDVADEVTAPNSEDGVSQVLERWF</sequence>
<protein>
    <submittedName>
        <fullName evidence="1">Haloacid dehalogenase</fullName>
    </submittedName>
</protein>
<dbReference type="PANTHER" id="PTHR10000:SF8">
    <property type="entry name" value="HAD SUPERFAMILY HYDROLASE-LIKE, TYPE 3"/>
    <property type="match status" value="1"/>
</dbReference>
<dbReference type="InterPro" id="IPR000150">
    <property type="entry name" value="Cof"/>
</dbReference>
<dbReference type="PANTHER" id="PTHR10000">
    <property type="entry name" value="PHOSPHOSERINE PHOSPHATASE"/>
    <property type="match status" value="1"/>
</dbReference>
<keyword evidence="2" id="KW-1185">Reference proteome</keyword>
<comment type="caution">
    <text evidence="1">The sequence shown here is derived from an EMBL/GenBank/DDBJ whole genome shotgun (WGS) entry which is preliminary data.</text>
</comment>